<evidence type="ECO:0000256" key="8">
    <source>
        <dbReference type="ARBA" id="ARBA00022842"/>
    </source>
</evidence>
<dbReference type="PANTHER" id="PTHR23132">
    <property type="entry name" value="D-ALANINE--D-ALANINE LIGASE"/>
    <property type="match status" value="1"/>
</dbReference>
<dbReference type="InterPro" id="IPR011095">
    <property type="entry name" value="Dala_Dala_lig_C"/>
</dbReference>
<keyword evidence="11 17" id="KW-0464">Manganese</keyword>
<dbReference type="Pfam" id="PF01820">
    <property type="entry name" value="Dala_Dala_lig_N"/>
    <property type="match status" value="1"/>
</dbReference>
<sequence>MTHFPTRLRIGVLFGGRSSEDDVSVMSATNVVRALDPQKYEALPIFVTREGRWLVSKFTDGELNRPSTGIEICLVPGGRGRILAIGPDGKTADGGRIDILFPVLHGLHGEDGAVQGFSEVARVPLVGCSILGSAAALDKDITKQLLKAAGLPVARSVTIHQHAPPNFELIKEQLGLPLFIKPARQGSSVGVRKIWDSQEFAPALAEAFGHDRKLIGEEFIAGREIECSVLEDTKGGLFISRPGEIVPAESHDFYSYDAKYIDDKGVALKVPAELHWEVEEKIRATAARAFRALGCDGMARVDFFLKADMRFVVNEVNTMPGFTDVSMYPKAMAASGVSYAEIIDRLVDHGLARGA</sequence>
<dbReference type="FunFam" id="3.30.470.20:FF:000008">
    <property type="entry name" value="D-alanine--D-alanine ligase"/>
    <property type="match status" value="1"/>
</dbReference>
<dbReference type="GO" id="GO:0005524">
    <property type="term" value="F:ATP binding"/>
    <property type="evidence" value="ECO:0007669"/>
    <property type="project" value="UniProtKB-UniRule"/>
</dbReference>
<feature type="binding site" evidence="16">
    <location>
        <begin position="217"/>
        <end position="224"/>
    </location>
    <ligand>
        <name>ATP</name>
        <dbReference type="ChEBI" id="CHEBI:30616"/>
    </ligand>
</feature>
<dbReference type="SUPFAM" id="SSF52440">
    <property type="entry name" value="PreATP-grasp domain"/>
    <property type="match status" value="1"/>
</dbReference>
<feature type="binding site" evidence="17">
    <location>
        <position position="317"/>
    </location>
    <ligand>
        <name>Mg(2+)</name>
        <dbReference type="ChEBI" id="CHEBI:18420"/>
        <label>2</label>
    </ligand>
</feature>
<evidence type="ECO:0000256" key="5">
    <source>
        <dbReference type="ARBA" id="ARBA00022723"/>
    </source>
</evidence>
<feature type="binding site" evidence="17">
    <location>
        <position position="315"/>
    </location>
    <ligand>
        <name>Mg(2+)</name>
        <dbReference type="ChEBI" id="CHEBI:18420"/>
        <label>1</label>
    </ligand>
</feature>
<dbReference type="OrthoDB" id="9813261at2"/>
<evidence type="ECO:0000256" key="10">
    <source>
        <dbReference type="ARBA" id="ARBA00022984"/>
    </source>
</evidence>
<comment type="function">
    <text evidence="2 14">Cell wall formation.</text>
</comment>
<accession>J0W6D2</accession>
<protein>
    <recommendedName>
        <fullName evidence="14">D-alanine--D-alanine ligase</fullName>
        <ecNumber evidence="14">6.3.2.4</ecNumber>
    </recommendedName>
    <alternativeName>
        <fullName evidence="14">D-Ala-D-Ala ligase</fullName>
    </alternativeName>
    <alternativeName>
        <fullName evidence="14">D-alanylalanine synthetase</fullName>
    </alternativeName>
</protein>
<keyword evidence="10 14" id="KW-0573">Peptidoglycan synthesis</keyword>
<dbReference type="Gene3D" id="3.30.1490.20">
    <property type="entry name" value="ATP-grasp fold, A domain"/>
    <property type="match status" value="1"/>
</dbReference>
<feature type="active site" evidence="15">
    <location>
        <position position="20"/>
    </location>
</feature>
<evidence type="ECO:0000256" key="4">
    <source>
        <dbReference type="ARBA" id="ARBA00022598"/>
    </source>
</evidence>
<evidence type="ECO:0000259" key="19">
    <source>
        <dbReference type="PROSITE" id="PS50975"/>
    </source>
</evidence>
<dbReference type="AlphaFoldDB" id="J0W6D2"/>
<feature type="binding site" evidence="17">
    <location>
        <position position="302"/>
    </location>
    <ligand>
        <name>Mg(2+)</name>
        <dbReference type="ChEBI" id="CHEBI:18420"/>
        <label>1</label>
    </ligand>
</feature>
<keyword evidence="7 18" id="KW-0067">ATP-binding</keyword>
<evidence type="ECO:0000313" key="21">
    <source>
        <dbReference type="Proteomes" id="UP000005732"/>
    </source>
</evidence>
<dbReference type="Proteomes" id="UP000005732">
    <property type="component" value="Unassembled WGS sequence"/>
</dbReference>
<evidence type="ECO:0000256" key="6">
    <source>
        <dbReference type="ARBA" id="ARBA00022741"/>
    </source>
</evidence>
<evidence type="ECO:0000256" key="12">
    <source>
        <dbReference type="ARBA" id="ARBA00023316"/>
    </source>
</evidence>
<dbReference type="Gene3D" id="3.40.50.20">
    <property type="match status" value="1"/>
</dbReference>
<evidence type="ECO:0000256" key="18">
    <source>
        <dbReference type="PROSITE-ProRule" id="PRU00409"/>
    </source>
</evidence>
<evidence type="ECO:0000256" key="13">
    <source>
        <dbReference type="ARBA" id="ARBA00047614"/>
    </source>
</evidence>
<evidence type="ECO:0000256" key="15">
    <source>
        <dbReference type="PIRSR" id="PIRSR039102-1"/>
    </source>
</evidence>
<dbReference type="UniPathway" id="UPA00219"/>
<dbReference type="PROSITE" id="PS50975">
    <property type="entry name" value="ATP_GRASP"/>
    <property type="match status" value="1"/>
</dbReference>
<dbReference type="PANTHER" id="PTHR23132:SF25">
    <property type="entry name" value="D-ALANINE--D-ALANINE LIGASE A"/>
    <property type="match status" value="1"/>
</dbReference>
<dbReference type="GO" id="GO:0008360">
    <property type="term" value="P:regulation of cell shape"/>
    <property type="evidence" value="ECO:0007669"/>
    <property type="project" value="UniProtKB-KW"/>
</dbReference>
<feature type="binding site" evidence="16">
    <location>
        <begin position="179"/>
        <end position="181"/>
    </location>
    <ligand>
        <name>ATP</name>
        <dbReference type="ChEBI" id="CHEBI:30616"/>
    </ligand>
</feature>
<feature type="active site" evidence="15">
    <location>
        <position position="326"/>
    </location>
</feature>
<dbReference type="PROSITE" id="PS00843">
    <property type="entry name" value="DALA_DALA_LIGASE_1"/>
    <property type="match status" value="1"/>
</dbReference>
<keyword evidence="9 14" id="KW-0133">Cell shape</keyword>
<dbReference type="InterPro" id="IPR011127">
    <property type="entry name" value="Dala_Dala_lig_N"/>
</dbReference>
<keyword evidence="5 17" id="KW-0479">Metal-binding</keyword>
<dbReference type="InterPro" id="IPR013815">
    <property type="entry name" value="ATP_grasp_subdomain_1"/>
</dbReference>
<dbReference type="Pfam" id="PF07478">
    <property type="entry name" value="Dala_Dala_lig_C"/>
    <property type="match status" value="1"/>
</dbReference>
<dbReference type="PIRSF" id="PIRSF039102">
    <property type="entry name" value="Ddl/VanB"/>
    <property type="match status" value="1"/>
</dbReference>
<dbReference type="NCBIfam" id="TIGR01205">
    <property type="entry name" value="D_ala_D_alaTIGR"/>
    <property type="match status" value="1"/>
</dbReference>
<evidence type="ECO:0000256" key="3">
    <source>
        <dbReference type="ARBA" id="ARBA00010871"/>
    </source>
</evidence>
<name>J0W6D2_RHILT</name>
<dbReference type="PROSITE" id="PS00844">
    <property type="entry name" value="DALA_DALA_LIGASE_2"/>
    <property type="match status" value="1"/>
</dbReference>
<dbReference type="GO" id="GO:0046872">
    <property type="term" value="F:metal ion binding"/>
    <property type="evidence" value="ECO:0007669"/>
    <property type="project" value="UniProtKB-KW"/>
</dbReference>
<evidence type="ECO:0000256" key="17">
    <source>
        <dbReference type="PIRSR" id="PIRSR039102-3"/>
    </source>
</evidence>
<proteinExistence type="inferred from homology"/>
<dbReference type="Gene3D" id="3.30.470.20">
    <property type="entry name" value="ATP-grasp fold, B domain"/>
    <property type="match status" value="1"/>
</dbReference>
<dbReference type="EMBL" id="JH719395">
    <property type="protein sequence ID" value="EJC80693.1"/>
    <property type="molecule type" value="Genomic_DNA"/>
</dbReference>
<comment type="cofactor">
    <cofactor evidence="1">
        <name>Mn(2+)</name>
        <dbReference type="ChEBI" id="CHEBI:29035"/>
    </cofactor>
</comment>
<organism evidence="20 21">
    <name type="scientific">Rhizobium leguminosarum bv. trifolii WSM2297</name>
    <dbReference type="NCBI Taxonomy" id="754762"/>
    <lineage>
        <taxon>Bacteria</taxon>
        <taxon>Pseudomonadati</taxon>
        <taxon>Pseudomonadota</taxon>
        <taxon>Alphaproteobacteria</taxon>
        <taxon>Hyphomicrobiales</taxon>
        <taxon>Rhizobiaceae</taxon>
        <taxon>Rhizobium/Agrobacterium group</taxon>
        <taxon>Rhizobium</taxon>
    </lineage>
</organism>
<dbReference type="HAMAP" id="MF_00047">
    <property type="entry name" value="Dala_Dala_lig"/>
    <property type="match status" value="1"/>
</dbReference>
<dbReference type="HOGENOM" id="CLU_039268_0_0_5"/>
<comment type="pathway">
    <text evidence="14">Cell wall biogenesis; peptidoglycan biosynthesis.</text>
</comment>
<feature type="binding site" evidence="16">
    <location>
        <position position="139"/>
    </location>
    <ligand>
        <name>ATP</name>
        <dbReference type="ChEBI" id="CHEBI:30616"/>
    </ligand>
</feature>
<evidence type="ECO:0000256" key="16">
    <source>
        <dbReference type="PIRSR" id="PIRSR039102-2"/>
    </source>
</evidence>
<feature type="active site" evidence="15">
    <location>
        <position position="187"/>
    </location>
</feature>
<keyword evidence="12 14" id="KW-0961">Cell wall biogenesis/degradation</keyword>
<dbReference type="GO" id="GO:0071555">
    <property type="term" value="P:cell wall organization"/>
    <property type="evidence" value="ECO:0007669"/>
    <property type="project" value="UniProtKB-KW"/>
</dbReference>
<reference evidence="20 21" key="1">
    <citation type="submission" date="2012-02" db="EMBL/GenBank/DDBJ databases">
        <title>Improved High-Quality Draft Sequence of Rhizobium leguminosarum bv. trifolii WSM2297.</title>
        <authorList>
            <consortium name="US DOE Joint Genome Institute"/>
            <person name="Lucas S."/>
            <person name="Han J."/>
            <person name="Lapidus A."/>
            <person name="Cheng J.-F."/>
            <person name="Goodwin L."/>
            <person name="Pitluck S."/>
            <person name="Peters L."/>
            <person name="Ovchinnikova G."/>
            <person name="Zhang X."/>
            <person name="Detter J.C."/>
            <person name="Han C."/>
            <person name="Tapia R."/>
            <person name="Land M."/>
            <person name="Hauser L."/>
            <person name="Kyrpides N."/>
            <person name="Ivanova N."/>
            <person name="Pagani I."/>
            <person name="Brau L."/>
            <person name="Yates R."/>
            <person name="O'Hara G."/>
            <person name="Rui T."/>
            <person name="Howieson J."/>
            <person name="Reeve W."/>
            <person name="Woyke T."/>
        </authorList>
    </citation>
    <scope>NUCLEOTIDE SEQUENCE [LARGE SCALE GENOMIC DNA]</scope>
    <source>
        <strain evidence="20 21">WSM2297</strain>
    </source>
</reference>
<dbReference type="InterPro" id="IPR016185">
    <property type="entry name" value="PreATP-grasp_dom_sf"/>
</dbReference>
<dbReference type="InterPro" id="IPR000291">
    <property type="entry name" value="D-Ala_lig_Van_CS"/>
</dbReference>
<keyword evidence="14" id="KW-0963">Cytoplasm</keyword>
<keyword evidence="6 16" id="KW-0547">Nucleotide-binding</keyword>
<evidence type="ECO:0000256" key="1">
    <source>
        <dbReference type="ARBA" id="ARBA00001936"/>
    </source>
</evidence>
<dbReference type="EC" id="6.3.2.4" evidence="14"/>
<comment type="subcellular location">
    <subcellularLocation>
        <location evidence="14">Cytoplasm</location>
    </subcellularLocation>
</comment>
<dbReference type="GO" id="GO:0008716">
    <property type="term" value="F:D-alanine-D-alanine ligase activity"/>
    <property type="evidence" value="ECO:0007669"/>
    <property type="project" value="UniProtKB-UniRule"/>
</dbReference>
<dbReference type="NCBIfam" id="NF002528">
    <property type="entry name" value="PRK01966.1-4"/>
    <property type="match status" value="1"/>
</dbReference>
<feature type="binding site" evidence="16">
    <location>
        <begin position="187"/>
        <end position="188"/>
    </location>
    <ligand>
        <name>ATP</name>
        <dbReference type="ChEBI" id="CHEBI:30616"/>
    </ligand>
</feature>
<evidence type="ECO:0000256" key="9">
    <source>
        <dbReference type="ARBA" id="ARBA00022960"/>
    </source>
</evidence>
<dbReference type="GO" id="GO:0005829">
    <property type="term" value="C:cytosol"/>
    <property type="evidence" value="ECO:0007669"/>
    <property type="project" value="TreeGrafter"/>
</dbReference>
<comment type="catalytic activity">
    <reaction evidence="13 14">
        <text>2 D-alanine + ATP = D-alanyl-D-alanine + ADP + phosphate + H(+)</text>
        <dbReference type="Rhea" id="RHEA:11224"/>
        <dbReference type="ChEBI" id="CHEBI:15378"/>
        <dbReference type="ChEBI" id="CHEBI:30616"/>
        <dbReference type="ChEBI" id="CHEBI:43474"/>
        <dbReference type="ChEBI" id="CHEBI:57416"/>
        <dbReference type="ChEBI" id="CHEBI:57822"/>
        <dbReference type="ChEBI" id="CHEBI:456216"/>
        <dbReference type="EC" id="6.3.2.4"/>
    </reaction>
</comment>
<keyword evidence="4 14" id="KW-0436">Ligase</keyword>
<dbReference type="InterPro" id="IPR005905">
    <property type="entry name" value="D_ala_D_ala"/>
</dbReference>
<dbReference type="SUPFAM" id="SSF56059">
    <property type="entry name" value="Glutathione synthetase ATP-binding domain-like"/>
    <property type="match status" value="1"/>
</dbReference>
<dbReference type="InterPro" id="IPR011761">
    <property type="entry name" value="ATP-grasp"/>
</dbReference>
<dbReference type="RefSeq" id="WP_003581427.1">
    <property type="nucleotide sequence ID" value="NZ_JH719395.1"/>
</dbReference>
<evidence type="ECO:0000256" key="11">
    <source>
        <dbReference type="ARBA" id="ARBA00023211"/>
    </source>
</evidence>
<keyword evidence="8 17" id="KW-0460">Magnesium</keyword>
<evidence type="ECO:0000256" key="7">
    <source>
        <dbReference type="ARBA" id="ARBA00022840"/>
    </source>
</evidence>
<feature type="binding site" evidence="16">
    <location>
        <begin position="314"/>
        <end position="315"/>
    </location>
    <ligand>
        <name>ATP</name>
        <dbReference type="ChEBI" id="CHEBI:30616"/>
    </ligand>
</feature>
<evidence type="ECO:0000313" key="20">
    <source>
        <dbReference type="EMBL" id="EJC80693.1"/>
    </source>
</evidence>
<dbReference type="GO" id="GO:0009252">
    <property type="term" value="P:peptidoglycan biosynthetic process"/>
    <property type="evidence" value="ECO:0007669"/>
    <property type="project" value="UniProtKB-UniRule"/>
</dbReference>
<feature type="domain" description="ATP-grasp" evidence="19">
    <location>
        <begin position="143"/>
        <end position="348"/>
    </location>
</feature>
<evidence type="ECO:0000256" key="2">
    <source>
        <dbReference type="ARBA" id="ARBA00003921"/>
    </source>
</evidence>
<gene>
    <name evidence="14" type="primary">ddl</name>
    <name evidence="20" type="ORF">Rleg4DRAFT_2331</name>
</gene>
<feature type="binding site" evidence="17">
    <location>
        <position position="315"/>
    </location>
    <ligand>
        <name>Mg(2+)</name>
        <dbReference type="ChEBI" id="CHEBI:18420"/>
        <label>2</label>
    </ligand>
</feature>
<evidence type="ECO:0000256" key="14">
    <source>
        <dbReference type="HAMAP-Rule" id="MF_00047"/>
    </source>
</evidence>
<comment type="cofactor">
    <cofactor evidence="17">
        <name>Mg(2+)</name>
        <dbReference type="ChEBI" id="CHEBI:18420"/>
    </cofactor>
    <cofactor evidence="17">
        <name>Mn(2+)</name>
        <dbReference type="ChEBI" id="CHEBI:29035"/>
    </cofactor>
    <text evidence="17">Binds 2 magnesium or manganese ions per subunit.</text>
</comment>
<comment type="similarity">
    <text evidence="3 14">Belongs to the D-alanine--D-alanine ligase family.</text>
</comment>